<comment type="caution">
    <text evidence="1">The sequence shown here is derived from an EMBL/GenBank/DDBJ whole genome shotgun (WGS) entry which is preliminary data.</text>
</comment>
<dbReference type="Pfam" id="PF05534">
    <property type="entry name" value="HicB"/>
    <property type="match status" value="1"/>
</dbReference>
<dbReference type="InterPro" id="IPR008651">
    <property type="entry name" value="Uncharacterised_HicB"/>
</dbReference>
<reference evidence="1" key="1">
    <citation type="journal article" date="2014" name="Int. J. Syst. Evol. Microbiol.">
        <title>Complete genome sequence of Corynebacterium casei LMG S-19264T (=DSM 44701T), isolated from a smear-ripened cheese.</title>
        <authorList>
            <consortium name="US DOE Joint Genome Institute (JGI-PGF)"/>
            <person name="Walter F."/>
            <person name="Albersmeier A."/>
            <person name="Kalinowski J."/>
            <person name="Ruckert C."/>
        </authorList>
    </citation>
    <scope>NUCLEOTIDE SEQUENCE</scope>
    <source>
        <strain evidence="1">JCM 18487</strain>
    </source>
</reference>
<dbReference type="Proteomes" id="UP000637695">
    <property type="component" value="Unassembled WGS sequence"/>
</dbReference>
<organism evidence="1 2">
    <name type="scientific">Alicyclobacillus cellulosilyticus</name>
    <dbReference type="NCBI Taxonomy" id="1003997"/>
    <lineage>
        <taxon>Bacteria</taxon>
        <taxon>Bacillati</taxon>
        <taxon>Bacillota</taxon>
        <taxon>Bacilli</taxon>
        <taxon>Bacillales</taxon>
        <taxon>Alicyclobacillaceae</taxon>
        <taxon>Alicyclobacillus</taxon>
    </lineage>
</organism>
<dbReference type="SUPFAM" id="SSF47598">
    <property type="entry name" value="Ribbon-helix-helix"/>
    <property type="match status" value="1"/>
</dbReference>
<evidence type="ECO:0000313" key="2">
    <source>
        <dbReference type="Proteomes" id="UP000637695"/>
    </source>
</evidence>
<sequence>MMTYKGYMAQVEYDDEAKVFHGEVIYTRDVITFQGRSVDELEQAFRDSVDDYLDLCRERGEEPDKPYSGQFVVRVRPEVHREIALAAKRTGKSMNAWVAELLEQEAKRVLHL</sequence>
<dbReference type="InterPro" id="IPR010985">
    <property type="entry name" value="Ribbon_hlx_hlx"/>
</dbReference>
<dbReference type="InterPro" id="IPR035069">
    <property type="entry name" value="TTHA1013/TTHA0281-like"/>
</dbReference>
<dbReference type="SUPFAM" id="SSF143100">
    <property type="entry name" value="TTHA1013/TTHA0281-like"/>
    <property type="match status" value="1"/>
</dbReference>
<name>A0A917K920_9BACL</name>
<protein>
    <submittedName>
        <fullName evidence="1">Antitoxin HicB</fullName>
    </submittedName>
</protein>
<dbReference type="RefSeq" id="WP_188881586.1">
    <property type="nucleotide sequence ID" value="NZ_BMOY01000012.1"/>
</dbReference>
<dbReference type="AlphaFoldDB" id="A0A917K920"/>
<dbReference type="GO" id="GO:0006355">
    <property type="term" value="P:regulation of DNA-templated transcription"/>
    <property type="evidence" value="ECO:0007669"/>
    <property type="project" value="InterPro"/>
</dbReference>
<proteinExistence type="predicted"/>
<keyword evidence="2" id="KW-1185">Reference proteome</keyword>
<accession>A0A917K920</accession>
<gene>
    <name evidence="1" type="ORF">GCM10010885_10490</name>
</gene>
<reference evidence="1" key="2">
    <citation type="submission" date="2020-09" db="EMBL/GenBank/DDBJ databases">
        <authorList>
            <person name="Sun Q."/>
            <person name="Ohkuma M."/>
        </authorList>
    </citation>
    <scope>NUCLEOTIDE SEQUENCE</scope>
    <source>
        <strain evidence="1">JCM 18487</strain>
    </source>
</reference>
<dbReference type="Gene3D" id="1.10.1220.10">
    <property type="entry name" value="Met repressor-like"/>
    <property type="match status" value="1"/>
</dbReference>
<dbReference type="EMBL" id="BMOY01000012">
    <property type="protein sequence ID" value="GGJ03113.1"/>
    <property type="molecule type" value="Genomic_DNA"/>
</dbReference>
<dbReference type="InterPro" id="IPR013321">
    <property type="entry name" value="Arc_rbn_hlx_hlx"/>
</dbReference>
<evidence type="ECO:0000313" key="1">
    <source>
        <dbReference type="EMBL" id="GGJ03113.1"/>
    </source>
</evidence>